<protein>
    <recommendedName>
        <fullName evidence="7">Pentacotripeptide-repeat region of PRORP domain-containing protein</fullName>
    </recommendedName>
</protein>
<dbReference type="NCBIfam" id="TIGR00756">
    <property type="entry name" value="PPR"/>
    <property type="match status" value="5"/>
</dbReference>
<evidence type="ECO:0000256" key="1">
    <source>
        <dbReference type="ARBA" id="ARBA00007626"/>
    </source>
</evidence>
<proteinExistence type="inferred from homology"/>
<dbReference type="AlphaFoldDB" id="A0A565CK68"/>
<feature type="repeat" description="PPR" evidence="3">
    <location>
        <begin position="455"/>
        <end position="489"/>
    </location>
</feature>
<evidence type="ECO:0008006" key="7">
    <source>
        <dbReference type="Google" id="ProtNLM"/>
    </source>
</evidence>
<dbReference type="EMBL" id="CABITT030000008">
    <property type="protein sequence ID" value="VVB14055.1"/>
    <property type="molecule type" value="Genomic_DNA"/>
</dbReference>
<keyword evidence="6" id="KW-1185">Reference proteome</keyword>
<accession>A0A565CK68</accession>
<dbReference type="Pfam" id="PF13041">
    <property type="entry name" value="PPR_2"/>
    <property type="match status" value="3"/>
</dbReference>
<feature type="region of interest" description="Disordered" evidence="4">
    <location>
        <begin position="564"/>
        <end position="598"/>
    </location>
</feature>
<feature type="compositionally biased region" description="Basic and acidic residues" evidence="4">
    <location>
        <begin position="587"/>
        <end position="598"/>
    </location>
</feature>
<evidence type="ECO:0000313" key="5">
    <source>
        <dbReference type="EMBL" id="VVB14055.1"/>
    </source>
</evidence>
<dbReference type="InterPro" id="IPR002885">
    <property type="entry name" value="PPR_rpt"/>
</dbReference>
<evidence type="ECO:0000256" key="2">
    <source>
        <dbReference type="ARBA" id="ARBA00022737"/>
    </source>
</evidence>
<evidence type="ECO:0000256" key="4">
    <source>
        <dbReference type="SAM" id="MobiDB-lite"/>
    </source>
</evidence>
<dbReference type="PANTHER" id="PTHR47447:SF28">
    <property type="entry name" value="PENTACOTRIPEPTIDE-REPEAT REGION OF PRORP DOMAIN-CONTAINING PROTEIN"/>
    <property type="match status" value="1"/>
</dbReference>
<comment type="similarity">
    <text evidence="1">Belongs to the PPR family. P subfamily.</text>
</comment>
<dbReference type="PROSITE" id="PS51375">
    <property type="entry name" value="PPR"/>
    <property type="match status" value="6"/>
</dbReference>
<organism evidence="5 6">
    <name type="scientific">Arabis nemorensis</name>
    <dbReference type="NCBI Taxonomy" id="586526"/>
    <lineage>
        <taxon>Eukaryota</taxon>
        <taxon>Viridiplantae</taxon>
        <taxon>Streptophyta</taxon>
        <taxon>Embryophyta</taxon>
        <taxon>Tracheophyta</taxon>
        <taxon>Spermatophyta</taxon>
        <taxon>Magnoliopsida</taxon>
        <taxon>eudicotyledons</taxon>
        <taxon>Gunneridae</taxon>
        <taxon>Pentapetalae</taxon>
        <taxon>rosids</taxon>
        <taxon>malvids</taxon>
        <taxon>Brassicales</taxon>
        <taxon>Brassicaceae</taxon>
        <taxon>Arabideae</taxon>
        <taxon>Arabis</taxon>
    </lineage>
</organism>
<feature type="compositionally biased region" description="Basic residues" evidence="4">
    <location>
        <begin position="564"/>
        <end position="573"/>
    </location>
</feature>
<feature type="repeat" description="PPR" evidence="3">
    <location>
        <begin position="280"/>
        <end position="314"/>
    </location>
</feature>
<dbReference type="Gene3D" id="1.25.40.10">
    <property type="entry name" value="Tetratricopeptide repeat domain"/>
    <property type="match status" value="4"/>
</dbReference>
<dbReference type="OrthoDB" id="185373at2759"/>
<name>A0A565CK68_9BRAS</name>
<dbReference type="PANTHER" id="PTHR47447">
    <property type="entry name" value="OS03G0856100 PROTEIN"/>
    <property type="match status" value="1"/>
</dbReference>
<keyword evidence="2" id="KW-0677">Repeat</keyword>
<gene>
    <name evidence="5" type="ORF">ANE_LOCUS24499</name>
</gene>
<evidence type="ECO:0000256" key="3">
    <source>
        <dbReference type="PROSITE-ProRule" id="PRU00708"/>
    </source>
</evidence>
<evidence type="ECO:0000313" key="6">
    <source>
        <dbReference type="Proteomes" id="UP000489600"/>
    </source>
</evidence>
<sequence>MNSLFISIRRILPLNPNPHHHFLLHKFLSSRRSSPPIPVEPLIQWLQSPAAPDSTYTPTHQITVPDLSTISNLLEKPNVRPGSSLVTALDETGIEPSIELVQTLFDRLSSSPMLLHSVFKWAETKPGFTLSSSLFDSVINALCKAREFEIAWSLVFDRVRSDGGSDLVSADTFVVLIRRYARAGMVQQAIRAFEFTKSYEPVSKSASEVKLLEVLLDALCKEGHVREASMYLERRRSMDSNWVPSVRVFNILLNGWFRSRKLKQAENLWAEMKAMNVKPTVVTYGTIIEGYCRMRRVDIAMEVLEEMKMAEMELNFMVFNPIIDGLGEAGRLEEALGMMERFFVCVSGPTIVTYNSLVKNFCKAGDLSGASKILKMMMNRGVDPTLTTYNHFFKYFSKHNKTEEVMNLYFKLIEAGHSPDRFTYHLILKMLCEDGKLSLAMQVNKEMKNRGIDPDLLTSTMLIHLLCRLDMFQKAFEEFENTVRRGIIPQYITFKMIDNGLRSKGMTEMAKRLSSLMSSLPHSKKLPNTYREAVDAPPDRARRKSILHRAEAMSDVLKDCRNPRKLVKMRGSPKKANLEDENSIDDLNERYRDAGDFE</sequence>
<dbReference type="Pfam" id="PF01535">
    <property type="entry name" value="PPR"/>
    <property type="match status" value="3"/>
</dbReference>
<dbReference type="InterPro" id="IPR011990">
    <property type="entry name" value="TPR-like_helical_dom_sf"/>
</dbReference>
<feature type="repeat" description="PPR" evidence="3">
    <location>
        <begin position="385"/>
        <end position="419"/>
    </location>
</feature>
<feature type="repeat" description="PPR" evidence="3">
    <location>
        <begin position="245"/>
        <end position="279"/>
    </location>
</feature>
<feature type="repeat" description="PPR" evidence="3">
    <location>
        <begin position="350"/>
        <end position="384"/>
    </location>
</feature>
<dbReference type="Proteomes" id="UP000489600">
    <property type="component" value="Unassembled WGS sequence"/>
</dbReference>
<feature type="repeat" description="PPR" evidence="3">
    <location>
        <begin position="420"/>
        <end position="454"/>
    </location>
</feature>
<comment type="caution">
    <text evidence="5">The sequence shown here is derived from an EMBL/GenBank/DDBJ whole genome shotgun (WGS) entry which is preliminary data.</text>
</comment>
<reference evidence="5" key="1">
    <citation type="submission" date="2019-07" db="EMBL/GenBank/DDBJ databases">
        <authorList>
            <person name="Dittberner H."/>
        </authorList>
    </citation>
    <scope>NUCLEOTIDE SEQUENCE [LARGE SCALE GENOMIC DNA]</scope>
</reference>